<gene>
    <name evidence="1" type="ORF">RBEAN4_1350</name>
</gene>
<reference evidence="1 2" key="1">
    <citation type="submission" date="2015-02" db="EMBL/GenBank/DDBJ databases">
        <title>Genome Sequencing of Rickettsiales.</title>
        <authorList>
            <person name="Daugherty S.C."/>
            <person name="Su Q."/>
            <person name="Abolude K."/>
            <person name="Beier-Sexton M."/>
            <person name="Carlyon J.A."/>
            <person name="Carter R."/>
            <person name="Day N.P."/>
            <person name="Dumler S.J."/>
            <person name="Dyachenko V."/>
            <person name="Godinez A."/>
            <person name="Kurtti T.J."/>
            <person name="Lichay M."/>
            <person name="Mullins K.E."/>
            <person name="Ott S."/>
            <person name="Pappas-Brown V."/>
            <person name="Paris D.H."/>
            <person name="Patel P."/>
            <person name="Richards A.L."/>
            <person name="Sadzewicz L."/>
            <person name="Sears K."/>
            <person name="Seidman D."/>
            <person name="Sengamalay N."/>
            <person name="Stenos J."/>
            <person name="Tallon L.J."/>
            <person name="Vincent G."/>
            <person name="Fraser C.M."/>
            <person name="Munderloh U."/>
            <person name="Dunning-Hotopp J.C."/>
        </authorList>
    </citation>
    <scope>NUCLEOTIDE SEQUENCE [LARGE SCALE GENOMIC DNA]</scope>
    <source>
        <strain evidence="1 2">RML An4</strain>
    </source>
</reference>
<comment type="caution">
    <text evidence="1">The sequence shown here is derived from an EMBL/GenBank/DDBJ whole genome shotgun (WGS) entry which is preliminary data.</text>
</comment>
<dbReference type="SMART" id="SM00248">
    <property type="entry name" value="ANK"/>
    <property type="match status" value="2"/>
</dbReference>
<dbReference type="RefSeq" id="WP_045799094.1">
    <property type="nucleotide sequence ID" value="NZ_LAOI01000001.1"/>
</dbReference>
<sequence>MDLNLDAEDESDKYNWELYHQFEEIVYKGSDAEIKKILDQFSIQDFLHIPIIYQLISCKKLRLLKFLYKKGIPLTYEEWDGGNALHVACGAGGSLKMVKFLVENNILTNIHKKSEKFCDTPLTLAISYDHHDIVDYFKQKFNITSVTLKDLDVIIDRVKANYRRYYNIKKYYENQSKK</sequence>
<proteinExistence type="predicted"/>
<accession>A0A0F3QDI8</accession>
<dbReference type="InterPro" id="IPR002110">
    <property type="entry name" value="Ankyrin_rpt"/>
</dbReference>
<dbReference type="Pfam" id="PF12796">
    <property type="entry name" value="Ank_2"/>
    <property type="match status" value="1"/>
</dbReference>
<dbReference type="SUPFAM" id="SSF48403">
    <property type="entry name" value="Ankyrin repeat"/>
    <property type="match status" value="1"/>
</dbReference>
<dbReference type="InterPro" id="IPR036770">
    <property type="entry name" value="Ankyrin_rpt-contain_sf"/>
</dbReference>
<dbReference type="Proteomes" id="UP000033661">
    <property type="component" value="Unassembled WGS sequence"/>
</dbReference>
<keyword evidence="2" id="KW-1185">Reference proteome</keyword>
<dbReference type="PATRIC" id="fig|1359193.3.peg.1310"/>
<name>A0A0F3QDI8_RICBE</name>
<dbReference type="EMBL" id="LAOI01000001">
    <property type="protein sequence ID" value="KJV90347.1"/>
    <property type="molecule type" value="Genomic_DNA"/>
</dbReference>
<organism evidence="1 2">
    <name type="scientific">Rickettsia bellii str. RML An4</name>
    <dbReference type="NCBI Taxonomy" id="1359193"/>
    <lineage>
        <taxon>Bacteria</taxon>
        <taxon>Pseudomonadati</taxon>
        <taxon>Pseudomonadota</taxon>
        <taxon>Alphaproteobacteria</taxon>
        <taxon>Rickettsiales</taxon>
        <taxon>Rickettsiaceae</taxon>
        <taxon>Rickettsieae</taxon>
        <taxon>Rickettsia</taxon>
        <taxon>belli group</taxon>
    </lineage>
</organism>
<evidence type="ECO:0000313" key="2">
    <source>
        <dbReference type="Proteomes" id="UP000033661"/>
    </source>
</evidence>
<dbReference type="Gene3D" id="1.25.40.20">
    <property type="entry name" value="Ankyrin repeat-containing domain"/>
    <property type="match status" value="1"/>
</dbReference>
<protein>
    <submittedName>
        <fullName evidence="1">Ankyrin repeat family protein</fullName>
    </submittedName>
</protein>
<evidence type="ECO:0000313" key="1">
    <source>
        <dbReference type="EMBL" id="KJV90347.1"/>
    </source>
</evidence>
<dbReference type="AlphaFoldDB" id="A0A0F3QDI8"/>